<comment type="similarity">
    <text evidence="1">Belongs to the LysR transcriptional regulatory family.</text>
</comment>
<comment type="caution">
    <text evidence="6">The sequence shown here is derived from an EMBL/GenBank/DDBJ whole genome shotgun (WGS) entry which is preliminary data.</text>
</comment>
<dbReference type="RefSeq" id="WP_088153825.1">
    <property type="nucleotide sequence ID" value="NZ_NHON01000056.1"/>
</dbReference>
<evidence type="ECO:0000256" key="2">
    <source>
        <dbReference type="ARBA" id="ARBA00023015"/>
    </source>
</evidence>
<dbReference type="GO" id="GO:0032993">
    <property type="term" value="C:protein-DNA complex"/>
    <property type="evidence" value="ECO:0007669"/>
    <property type="project" value="TreeGrafter"/>
</dbReference>
<protein>
    <submittedName>
        <fullName evidence="6">LysR family transcriptional regulator</fullName>
    </submittedName>
</protein>
<dbReference type="FunFam" id="1.10.10.10:FF:000001">
    <property type="entry name" value="LysR family transcriptional regulator"/>
    <property type="match status" value="1"/>
</dbReference>
<dbReference type="GO" id="GO:0003700">
    <property type="term" value="F:DNA-binding transcription factor activity"/>
    <property type="evidence" value="ECO:0007669"/>
    <property type="project" value="InterPro"/>
</dbReference>
<keyword evidence="2" id="KW-0805">Transcription regulation</keyword>
<dbReference type="EMBL" id="NHON01000056">
    <property type="protein sequence ID" value="OWJ64500.1"/>
    <property type="molecule type" value="Genomic_DNA"/>
</dbReference>
<dbReference type="CDD" id="cd08445">
    <property type="entry name" value="PBP2_BenM_CatM_CatR"/>
    <property type="match status" value="1"/>
</dbReference>
<keyword evidence="3" id="KW-0238">DNA-binding</keyword>
<sequence length="302" mass="34338">MDLRQLRYFVAVARERNFTRAAETLRIAQPPLSRQIKQLEDELGVTLIERGSRPVRLTEGGRLLYDQAVRALDHMEEIHAVMRRLREAEIPRFSIGFVASTLYGKLPEVIRRYRAARPRVELTLLELTTLEQIAALKEGRIDVGFGRIPFDDPLIERVLLRNEKIIVALPETHPLQDHGGPLRLDDLADQPLILYPKAPRPSYADQVLALFRDRGLKPMVVHEVRELQTALGLVAAETGICLVSAGVGRLQRDGVIYRPLDEERALTPIIMSHRKDDRSPEIALVLKIIREMYRKSGISFGV</sequence>
<feature type="domain" description="HTH lysR-type" evidence="5">
    <location>
        <begin position="1"/>
        <end position="58"/>
    </location>
</feature>
<dbReference type="InterPro" id="IPR000847">
    <property type="entry name" value="LysR_HTH_N"/>
</dbReference>
<dbReference type="GO" id="GO:0003677">
    <property type="term" value="F:DNA binding"/>
    <property type="evidence" value="ECO:0007669"/>
    <property type="project" value="UniProtKB-KW"/>
</dbReference>
<dbReference type="Proteomes" id="UP000196655">
    <property type="component" value="Unassembled WGS sequence"/>
</dbReference>
<dbReference type="PRINTS" id="PR00039">
    <property type="entry name" value="HTHLYSR"/>
</dbReference>
<evidence type="ECO:0000256" key="4">
    <source>
        <dbReference type="ARBA" id="ARBA00023163"/>
    </source>
</evidence>
<gene>
    <name evidence="6" type="ORF">BWR60_24365</name>
</gene>
<dbReference type="InterPro" id="IPR005119">
    <property type="entry name" value="LysR_subst-bd"/>
</dbReference>
<keyword evidence="7" id="KW-1185">Reference proteome</keyword>
<dbReference type="PANTHER" id="PTHR30346:SF17">
    <property type="entry name" value="LYSR FAMILY TRANSCRIPTIONAL REGULATOR"/>
    <property type="match status" value="1"/>
</dbReference>
<dbReference type="PROSITE" id="PS50931">
    <property type="entry name" value="HTH_LYSR"/>
    <property type="match status" value="1"/>
</dbReference>
<dbReference type="SUPFAM" id="SSF46785">
    <property type="entry name" value="Winged helix' DNA-binding domain"/>
    <property type="match status" value="1"/>
</dbReference>
<dbReference type="Gene3D" id="1.10.10.10">
    <property type="entry name" value="Winged helix-like DNA-binding domain superfamily/Winged helix DNA-binding domain"/>
    <property type="match status" value="1"/>
</dbReference>
<dbReference type="InterPro" id="IPR036388">
    <property type="entry name" value="WH-like_DNA-bd_sf"/>
</dbReference>
<dbReference type="Pfam" id="PF03466">
    <property type="entry name" value="LysR_substrate"/>
    <property type="match status" value="1"/>
</dbReference>
<evidence type="ECO:0000313" key="6">
    <source>
        <dbReference type="EMBL" id="OWJ64500.1"/>
    </source>
</evidence>
<evidence type="ECO:0000256" key="1">
    <source>
        <dbReference type="ARBA" id="ARBA00009437"/>
    </source>
</evidence>
<dbReference type="STRING" id="1122125.GCA_000423185_05910"/>
<dbReference type="Pfam" id="PF00126">
    <property type="entry name" value="HTH_1"/>
    <property type="match status" value="1"/>
</dbReference>
<keyword evidence="4" id="KW-0804">Transcription</keyword>
<reference evidence="7" key="1">
    <citation type="submission" date="2017-05" db="EMBL/GenBank/DDBJ databases">
        <authorList>
            <person name="Macchi M."/>
            <person name="Festa S."/>
            <person name="Coppotelli B.M."/>
            <person name="Morelli I.S."/>
        </authorList>
    </citation>
    <scope>NUCLEOTIDE SEQUENCE [LARGE SCALE GENOMIC DNA]</scope>
    <source>
        <strain evidence="7">I</strain>
    </source>
</reference>
<evidence type="ECO:0000256" key="3">
    <source>
        <dbReference type="ARBA" id="ARBA00023125"/>
    </source>
</evidence>
<dbReference type="PANTHER" id="PTHR30346">
    <property type="entry name" value="TRANSCRIPTIONAL DUAL REGULATOR HCAR-RELATED"/>
    <property type="match status" value="1"/>
</dbReference>
<dbReference type="OrthoDB" id="9811588at2"/>
<evidence type="ECO:0000313" key="7">
    <source>
        <dbReference type="Proteomes" id="UP000196655"/>
    </source>
</evidence>
<name>A0A211ZGY5_9PROT</name>
<dbReference type="SUPFAM" id="SSF53850">
    <property type="entry name" value="Periplasmic binding protein-like II"/>
    <property type="match status" value="1"/>
</dbReference>
<dbReference type="InterPro" id="IPR036390">
    <property type="entry name" value="WH_DNA-bd_sf"/>
</dbReference>
<proteinExistence type="inferred from homology"/>
<organism evidence="6 7">
    <name type="scientific">Inquilinus limosus</name>
    <dbReference type="NCBI Taxonomy" id="171674"/>
    <lineage>
        <taxon>Bacteria</taxon>
        <taxon>Pseudomonadati</taxon>
        <taxon>Pseudomonadota</taxon>
        <taxon>Alphaproteobacteria</taxon>
        <taxon>Rhodospirillales</taxon>
        <taxon>Rhodospirillaceae</taxon>
        <taxon>Inquilinus</taxon>
    </lineage>
</organism>
<evidence type="ECO:0000259" key="5">
    <source>
        <dbReference type="PROSITE" id="PS50931"/>
    </source>
</evidence>
<dbReference type="AlphaFoldDB" id="A0A211ZGY5"/>
<accession>A0A211ZGY5</accession>
<dbReference type="Gene3D" id="3.40.190.10">
    <property type="entry name" value="Periplasmic binding protein-like II"/>
    <property type="match status" value="2"/>
</dbReference>